<feature type="transmembrane region" description="Helical" evidence="6">
    <location>
        <begin position="284"/>
        <end position="303"/>
    </location>
</feature>
<gene>
    <name evidence="8" type="primary">LOC103711343</name>
</gene>
<keyword evidence="5" id="KW-0862">Zinc</keyword>
<dbReference type="Pfam" id="PF03006">
    <property type="entry name" value="HlyIII"/>
    <property type="match status" value="1"/>
</dbReference>
<dbReference type="OrthoDB" id="529367at2759"/>
<dbReference type="Proteomes" id="UP000228380">
    <property type="component" value="Unplaced"/>
</dbReference>
<feature type="transmembrane region" description="Helical" evidence="6">
    <location>
        <begin position="254"/>
        <end position="272"/>
    </location>
</feature>
<organism evidence="7 8">
    <name type="scientific">Phoenix dactylifera</name>
    <name type="common">Date palm</name>
    <dbReference type="NCBI Taxonomy" id="42345"/>
    <lineage>
        <taxon>Eukaryota</taxon>
        <taxon>Viridiplantae</taxon>
        <taxon>Streptophyta</taxon>
        <taxon>Embryophyta</taxon>
        <taxon>Tracheophyta</taxon>
        <taxon>Spermatophyta</taxon>
        <taxon>Magnoliopsida</taxon>
        <taxon>Liliopsida</taxon>
        <taxon>Arecaceae</taxon>
        <taxon>Coryphoideae</taxon>
        <taxon>Phoeniceae</taxon>
        <taxon>Phoenix</taxon>
    </lineage>
</organism>
<feature type="transmembrane region" description="Helical" evidence="6">
    <location>
        <begin position="385"/>
        <end position="405"/>
    </location>
</feature>
<dbReference type="GO" id="GO:0016020">
    <property type="term" value="C:membrane"/>
    <property type="evidence" value="ECO:0007669"/>
    <property type="project" value="UniProtKB-SubCell"/>
</dbReference>
<evidence type="ECO:0000256" key="1">
    <source>
        <dbReference type="ARBA" id="ARBA00004141"/>
    </source>
</evidence>
<evidence type="ECO:0000256" key="6">
    <source>
        <dbReference type="SAM" id="Phobius"/>
    </source>
</evidence>
<feature type="transmembrane region" description="Helical" evidence="6">
    <location>
        <begin position="342"/>
        <end position="364"/>
    </location>
</feature>
<name>A0A8B7MUV0_PHODC</name>
<reference evidence="8" key="1">
    <citation type="submission" date="2025-08" db="UniProtKB">
        <authorList>
            <consortium name="RefSeq"/>
        </authorList>
    </citation>
    <scope>IDENTIFICATION</scope>
    <source>
        <tissue evidence="8">Young leaves</tissue>
    </source>
</reference>
<evidence type="ECO:0000256" key="2">
    <source>
        <dbReference type="ARBA" id="ARBA00022692"/>
    </source>
</evidence>
<dbReference type="GO" id="GO:0009744">
    <property type="term" value="P:response to sucrose"/>
    <property type="evidence" value="ECO:0007669"/>
    <property type="project" value="UniProtKB-ARBA"/>
</dbReference>
<evidence type="ECO:0000313" key="8">
    <source>
        <dbReference type="RefSeq" id="XP_017699331.2"/>
    </source>
</evidence>
<dbReference type="AlphaFoldDB" id="A0A8B7MUV0"/>
<feature type="binding site" evidence="5">
    <location>
        <position position="383"/>
    </location>
    <ligand>
        <name>Zn(2+)</name>
        <dbReference type="ChEBI" id="CHEBI:29105"/>
    </ligand>
</feature>
<protein>
    <submittedName>
        <fullName evidence="8">Heptahelical transmembrane protein 4-like isoform X1</fullName>
    </submittedName>
</protein>
<evidence type="ECO:0000256" key="4">
    <source>
        <dbReference type="ARBA" id="ARBA00023136"/>
    </source>
</evidence>
<feature type="transmembrane region" description="Helical" evidence="6">
    <location>
        <begin position="99"/>
        <end position="120"/>
    </location>
</feature>
<evidence type="ECO:0000313" key="7">
    <source>
        <dbReference type="Proteomes" id="UP000228380"/>
    </source>
</evidence>
<sequence>MCVGVPDNMSFEDSMAVSAEAFEKTSSIERSVASNGMESKEGGNQMKVSKEVKCELVDFDSLPDYLKDNEFILRCYRCEWPLKETILSIFSIHNETLNVWTHLIGFLFFLFLTVFTAMMIPRDATVPSMQQSGQLTETNSSIVQSGVIDRLSSPLRAGELETTMPALGSWHVPELLVNCLPKRFSHAGNHTDPCVLASVKNDVTSIISPLLMQPVTRWPFFAFLCGAMFCLLTSSMCHLILCHSERMAYIMLRLDYIGITALIVTSFYPLVFYSFVCQPFYCHLYMGFITTFGVATISVSLVPEFQAADFRPVRAGLFFCMGVSGLVPIMHKSIAFHHRPEAILSAGYELLMGTFYGLGVVIYATRIPERWMPGRFDIVGHSHQLFHVFVIAGAYTHYLAGLVYLKWRDIEGC</sequence>
<evidence type="ECO:0000256" key="5">
    <source>
        <dbReference type="PIRSR" id="PIRSR604254-1"/>
    </source>
</evidence>
<dbReference type="KEGG" id="pda:103711343"/>
<keyword evidence="7" id="KW-1185">Reference proteome</keyword>
<dbReference type="GeneID" id="103711343"/>
<dbReference type="PANTHER" id="PTHR20855:SF105">
    <property type="entry name" value="HAEMOLYSIN-III RELATED FAMILY PROTEIN, EXPRESSED"/>
    <property type="match status" value="1"/>
</dbReference>
<accession>A0A8B7MUV0</accession>
<comment type="subcellular location">
    <subcellularLocation>
        <location evidence="1">Membrane</location>
        <topology evidence="1">Multi-pass membrane protein</topology>
    </subcellularLocation>
</comment>
<dbReference type="GO" id="GO:0009725">
    <property type="term" value="P:response to hormone"/>
    <property type="evidence" value="ECO:0007669"/>
    <property type="project" value="UniProtKB-ARBA"/>
</dbReference>
<keyword evidence="5" id="KW-0479">Metal-binding</keyword>
<feature type="transmembrane region" description="Helical" evidence="6">
    <location>
        <begin position="218"/>
        <end position="242"/>
    </location>
</feature>
<keyword evidence="3 6" id="KW-1133">Transmembrane helix</keyword>
<feature type="transmembrane region" description="Helical" evidence="6">
    <location>
        <begin position="315"/>
        <end position="336"/>
    </location>
</feature>
<feature type="binding site" evidence="5">
    <location>
        <position position="387"/>
    </location>
    <ligand>
        <name>Zn(2+)</name>
        <dbReference type="ChEBI" id="CHEBI:29105"/>
    </ligand>
</feature>
<dbReference type="InterPro" id="IPR004254">
    <property type="entry name" value="AdipoR/HlyIII-related"/>
</dbReference>
<keyword evidence="2 6" id="KW-0812">Transmembrane</keyword>
<dbReference type="PANTHER" id="PTHR20855">
    <property type="entry name" value="ADIPOR/PROGESTIN RECEPTOR-RELATED"/>
    <property type="match status" value="1"/>
</dbReference>
<evidence type="ECO:0000256" key="3">
    <source>
        <dbReference type="ARBA" id="ARBA00022989"/>
    </source>
</evidence>
<feature type="binding site" evidence="5">
    <location>
        <position position="238"/>
    </location>
    <ligand>
        <name>Zn(2+)</name>
        <dbReference type="ChEBI" id="CHEBI:29105"/>
    </ligand>
</feature>
<proteinExistence type="predicted"/>
<dbReference type="GO" id="GO:0046872">
    <property type="term" value="F:metal ion binding"/>
    <property type="evidence" value="ECO:0007669"/>
    <property type="project" value="UniProtKB-KW"/>
</dbReference>
<dbReference type="RefSeq" id="XP_017699331.2">
    <property type="nucleotide sequence ID" value="XM_017843842.2"/>
</dbReference>
<dbReference type="GO" id="GO:0038023">
    <property type="term" value="F:signaling receptor activity"/>
    <property type="evidence" value="ECO:0007669"/>
    <property type="project" value="TreeGrafter"/>
</dbReference>
<keyword evidence="4 6" id="KW-0472">Membrane</keyword>